<dbReference type="Proteomes" id="UP000325211">
    <property type="component" value="Chromosome"/>
</dbReference>
<dbReference type="EMBL" id="CP029190">
    <property type="protein sequence ID" value="QES47127.1"/>
    <property type="molecule type" value="Genomic_DNA"/>
</dbReference>
<dbReference type="InterPro" id="IPR039425">
    <property type="entry name" value="RNA_pol_sigma-70-like"/>
</dbReference>
<sequence>MSSRPDPGRSHPVTLSPSLQRTAADALAELQREHGRALFGFLLGLTGGDAQRAEDLVQETLVRAWQHPEALETDHASMRPWLFTVARRLAIDARRARLSRPREVDPQGLEHAPAPVDGVAGAVTAIDVRRALGGLGPEHREVLMQVYFRDRSVAEAARELGIPAGTVKSRTHYALRALRKDLQGYGLGG</sequence>
<dbReference type="Gene3D" id="1.10.10.10">
    <property type="entry name" value="Winged helix-like DNA-binding domain superfamily/Winged helix DNA-binding domain"/>
    <property type="match status" value="1"/>
</dbReference>
<dbReference type="InterPro" id="IPR013325">
    <property type="entry name" value="RNA_pol_sigma_r2"/>
</dbReference>
<dbReference type="SUPFAM" id="SSF88659">
    <property type="entry name" value="Sigma3 and sigma4 domains of RNA polymerase sigma factors"/>
    <property type="match status" value="1"/>
</dbReference>
<protein>
    <recommendedName>
        <fullName evidence="6">RNA polymerase sigma factor</fullName>
    </recommendedName>
</protein>
<dbReference type="InterPro" id="IPR036388">
    <property type="entry name" value="WH-like_DNA-bd_sf"/>
</dbReference>
<feature type="domain" description="RNA polymerase sigma-70 region 4" evidence="8">
    <location>
        <begin position="131"/>
        <end position="180"/>
    </location>
</feature>
<dbReference type="AlphaFoldDB" id="A0A5P2CYT1"/>
<dbReference type="GO" id="GO:0006352">
    <property type="term" value="P:DNA-templated transcription initiation"/>
    <property type="evidence" value="ECO:0007669"/>
    <property type="project" value="InterPro"/>
</dbReference>
<evidence type="ECO:0000259" key="8">
    <source>
        <dbReference type="Pfam" id="PF04545"/>
    </source>
</evidence>
<keyword evidence="5 6" id="KW-0804">Transcription</keyword>
<feature type="domain" description="RNA polymerase sigma-70 region 2" evidence="7">
    <location>
        <begin position="32"/>
        <end position="97"/>
    </location>
</feature>
<dbReference type="Gene3D" id="1.10.1740.10">
    <property type="match status" value="1"/>
</dbReference>
<dbReference type="Pfam" id="PF04542">
    <property type="entry name" value="Sigma70_r2"/>
    <property type="match status" value="1"/>
</dbReference>
<accession>A0A5P2CYT1</accession>
<keyword evidence="2 6" id="KW-0805">Transcription regulation</keyword>
<dbReference type="GO" id="GO:0003677">
    <property type="term" value="F:DNA binding"/>
    <property type="evidence" value="ECO:0007669"/>
    <property type="project" value="UniProtKB-KW"/>
</dbReference>
<dbReference type="OrthoDB" id="9811152at2"/>
<keyword evidence="3 6" id="KW-0731">Sigma factor</keyword>
<dbReference type="GO" id="GO:0016987">
    <property type="term" value="F:sigma factor activity"/>
    <property type="evidence" value="ECO:0007669"/>
    <property type="project" value="UniProtKB-KW"/>
</dbReference>
<dbReference type="NCBIfam" id="NF007227">
    <property type="entry name" value="PRK09645.1"/>
    <property type="match status" value="1"/>
</dbReference>
<dbReference type="PANTHER" id="PTHR43133:SF52">
    <property type="entry name" value="ECF RNA POLYMERASE SIGMA FACTOR SIGL"/>
    <property type="match status" value="1"/>
</dbReference>
<evidence type="ECO:0000256" key="5">
    <source>
        <dbReference type="ARBA" id="ARBA00023163"/>
    </source>
</evidence>
<gene>
    <name evidence="9" type="ORF">DEJ50_03985</name>
</gene>
<evidence type="ECO:0000313" key="10">
    <source>
        <dbReference type="Proteomes" id="UP000325211"/>
    </source>
</evidence>
<dbReference type="SUPFAM" id="SSF88946">
    <property type="entry name" value="Sigma2 domain of RNA polymerase sigma factors"/>
    <property type="match status" value="1"/>
</dbReference>
<evidence type="ECO:0000313" key="9">
    <source>
        <dbReference type="EMBL" id="QES47127.1"/>
    </source>
</evidence>
<organism evidence="9 10">
    <name type="scientific">Streptomyces venezuelae</name>
    <dbReference type="NCBI Taxonomy" id="54571"/>
    <lineage>
        <taxon>Bacteria</taxon>
        <taxon>Bacillati</taxon>
        <taxon>Actinomycetota</taxon>
        <taxon>Actinomycetes</taxon>
        <taxon>Kitasatosporales</taxon>
        <taxon>Streptomycetaceae</taxon>
        <taxon>Streptomyces</taxon>
    </lineage>
</organism>
<reference evidence="9 10" key="1">
    <citation type="submission" date="2018-05" db="EMBL/GenBank/DDBJ databases">
        <title>Streptomyces venezuelae.</title>
        <authorList>
            <person name="Kim W."/>
            <person name="Lee N."/>
            <person name="Cho B.-K."/>
        </authorList>
    </citation>
    <scope>NUCLEOTIDE SEQUENCE [LARGE SCALE GENOMIC DNA]</scope>
    <source>
        <strain evidence="9 10">ATCC 21782</strain>
    </source>
</reference>
<dbReference type="PROSITE" id="PS01063">
    <property type="entry name" value="SIGMA70_ECF"/>
    <property type="match status" value="1"/>
</dbReference>
<proteinExistence type="inferred from homology"/>
<dbReference type="InterPro" id="IPR000838">
    <property type="entry name" value="RNA_pol_sigma70_ECF_CS"/>
</dbReference>
<dbReference type="CDD" id="cd06171">
    <property type="entry name" value="Sigma70_r4"/>
    <property type="match status" value="1"/>
</dbReference>
<dbReference type="InterPro" id="IPR007630">
    <property type="entry name" value="RNA_pol_sigma70_r4"/>
</dbReference>
<dbReference type="InterPro" id="IPR007627">
    <property type="entry name" value="RNA_pol_sigma70_r2"/>
</dbReference>
<evidence type="ECO:0000256" key="2">
    <source>
        <dbReference type="ARBA" id="ARBA00023015"/>
    </source>
</evidence>
<dbReference type="InterPro" id="IPR014284">
    <property type="entry name" value="RNA_pol_sigma-70_dom"/>
</dbReference>
<evidence type="ECO:0000256" key="1">
    <source>
        <dbReference type="ARBA" id="ARBA00010641"/>
    </source>
</evidence>
<evidence type="ECO:0000256" key="4">
    <source>
        <dbReference type="ARBA" id="ARBA00023125"/>
    </source>
</evidence>
<dbReference type="Pfam" id="PF04545">
    <property type="entry name" value="Sigma70_r4"/>
    <property type="match status" value="1"/>
</dbReference>
<comment type="similarity">
    <text evidence="1 6">Belongs to the sigma-70 factor family. ECF subfamily.</text>
</comment>
<keyword evidence="4 6" id="KW-0238">DNA-binding</keyword>
<evidence type="ECO:0000256" key="3">
    <source>
        <dbReference type="ARBA" id="ARBA00023082"/>
    </source>
</evidence>
<dbReference type="InterPro" id="IPR013324">
    <property type="entry name" value="RNA_pol_sigma_r3/r4-like"/>
</dbReference>
<name>A0A5P2CYT1_STRVZ</name>
<dbReference type="NCBIfam" id="TIGR02937">
    <property type="entry name" value="sigma70-ECF"/>
    <property type="match status" value="1"/>
</dbReference>
<dbReference type="PANTHER" id="PTHR43133">
    <property type="entry name" value="RNA POLYMERASE ECF-TYPE SIGMA FACTO"/>
    <property type="match status" value="1"/>
</dbReference>
<evidence type="ECO:0000256" key="6">
    <source>
        <dbReference type="RuleBase" id="RU000716"/>
    </source>
</evidence>
<evidence type="ECO:0000259" key="7">
    <source>
        <dbReference type="Pfam" id="PF04542"/>
    </source>
</evidence>